<dbReference type="AlphaFoldDB" id="A0A7C8I9A7"/>
<dbReference type="Proteomes" id="UP000481861">
    <property type="component" value="Unassembled WGS sequence"/>
</dbReference>
<accession>A0A7C8I9A7</accession>
<evidence type="ECO:0000313" key="2">
    <source>
        <dbReference type="EMBL" id="KAF2873869.1"/>
    </source>
</evidence>
<evidence type="ECO:0000256" key="1">
    <source>
        <dbReference type="SAM" id="MobiDB-lite"/>
    </source>
</evidence>
<keyword evidence="3" id="KW-1185">Reference proteome</keyword>
<proteinExistence type="predicted"/>
<dbReference type="OrthoDB" id="10653485at2759"/>
<protein>
    <submittedName>
        <fullName evidence="2">Uncharacterized protein</fullName>
    </submittedName>
</protein>
<evidence type="ECO:0000313" key="3">
    <source>
        <dbReference type="Proteomes" id="UP000481861"/>
    </source>
</evidence>
<organism evidence="2 3">
    <name type="scientific">Massariosphaeria phaeospora</name>
    <dbReference type="NCBI Taxonomy" id="100035"/>
    <lineage>
        <taxon>Eukaryota</taxon>
        <taxon>Fungi</taxon>
        <taxon>Dikarya</taxon>
        <taxon>Ascomycota</taxon>
        <taxon>Pezizomycotina</taxon>
        <taxon>Dothideomycetes</taxon>
        <taxon>Pleosporomycetidae</taxon>
        <taxon>Pleosporales</taxon>
        <taxon>Pleosporales incertae sedis</taxon>
        <taxon>Massariosphaeria</taxon>
    </lineage>
</organism>
<comment type="caution">
    <text evidence="2">The sequence shown here is derived from an EMBL/GenBank/DDBJ whole genome shotgun (WGS) entry which is preliminary data.</text>
</comment>
<dbReference type="EMBL" id="JAADJZ010000007">
    <property type="protein sequence ID" value="KAF2873869.1"/>
    <property type="molecule type" value="Genomic_DNA"/>
</dbReference>
<feature type="compositionally biased region" description="Basic and acidic residues" evidence="1">
    <location>
        <begin position="38"/>
        <end position="47"/>
    </location>
</feature>
<gene>
    <name evidence="2" type="ORF">BDV95DRAFT_593165</name>
</gene>
<reference evidence="2 3" key="1">
    <citation type="submission" date="2020-01" db="EMBL/GenBank/DDBJ databases">
        <authorList>
            <consortium name="DOE Joint Genome Institute"/>
            <person name="Haridas S."/>
            <person name="Albert R."/>
            <person name="Binder M."/>
            <person name="Bloem J."/>
            <person name="Labutti K."/>
            <person name="Salamov A."/>
            <person name="Andreopoulos B."/>
            <person name="Baker S.E."/>
            <person name="Barry K."/>
            <person name="Bills G."/>
            <person name="Bluhm B.H."/>
            <person name="Cannon C."/>
            <person name="Castanera R."/>
            <person name="Culley D.E."/>
            <person name="Daum C."/>
            <person name="Ezra D."/>
            <person name="Gonzalez J.B."/>
            <person name="Henrissat B."/>
            <person name="Kuo A."/>
            <person name="Liang C."/>
            <person name="Lipzen A."/>
            <person name="Lutzoni F."/>
            <person name="Magnuson J."/>
            <person name="Mondo S."/>
            <person name="Nolan M."/>
            <person name="Ohm R."/>
            <person name="Pangilinan J."/>
            <person name="Park H.-J.H."/>
            <person name="Ramirez L."/>
            <person name="Alfaro M."/>
            <person name="Sun H."/>
            <person name="Tritt A."/>
            <person name="Yoshinaga Y."/>
            <person name="Zwiers L.-H.L."/>
            <person name="Turgeon B.G."/>
            <person name="Goodwin S.B."/>
            <person name="Spatafora J.W."/>
            <person name="Crous P.W."/>
            <person name="Grigoriev I.V."/>
        </authorList>
    </citation>
    <scope>NUCLEOTIDE SEQUENCE [LARGE SCALE GENOMIC DNA]</scope>
    <source>
        <strain evidence="2 3">CBS 611.86</strain>
    </source>
</reference>
<sequence>MQLFNLNPFPDIFYGRDRIPMIFTPFSLCHTSRRRQRQSNDQEEPRISARNSIPGPDKQQARCNPTLMEAWLLRGEDSEADKTFGASSVNGNAVTNVSVQAQKLDKREHVKAVLMRKASGGKWLEREGAQIEEYPIHNVGLSKLRKAVRFRDRKDVFCVSGEREVVAVIDNEGKSKVGQSARRLQQRKKGFVD</sequence>
<name>A0A7C8I9A7_9PLEO</name>
<feature type="region of interest" description="Disordered" evidence="1">
    <location>
        <begin position="31"/>
        <end position="61"/>
    </location>
</feature>